<gene>
    <name evidence="3" type="ORF">FYJ61_03680</name>
</gene>
<evidence type="ECO:0008006" key="5">
    <source>
        <dbReference type="Google" id="ProtNLM"/>
    </source>
</evidence>
<dbReference type="Proteomes" id="UP000452141">
    <property type="component" value="Unassembled WGS sequence"/>
</dbReference>
<feature type="repeat" description="Cell wall-binding" evidence="2">
    <location>
        <begin position="201"/>
        <end position="220"/>
    </location>
</feature>
<evidence type="ECO:0000313" key="4">
    <source>
        <dbReference type="Proteomes" id="UP000452141"/>
    </source>
</evidence>
<dbReference type="Pfam" id="PF01473">
    <property type="entry name" value="Choline_bind_1"/>
    <property type="match status" value="5"/>
</dbReference>
<dbReference type="PROSITE" id="PS51170">
    <property type="entry name" value="CW"/>
    <property type="match status" value="8"/>
</dbReference>
<sequence>IYSKADGSLANNEILAINGTKYLFNDDGHLVTNDIDYISTDDGSAKYYANQDGIVQVSKWDKYSDNGKEYWIYSKADGSLANNEILAINGTKYLFNDDGHLVTNDIDYISTDDTSGEYYANQDGIVQVSKWNKLSVDGKEYWVYSKADGTLAQDEVLTINGVKYFFDSNYHMLENAKGKSPSWQKDSQGWFFKDNNGNSLYNQLKKIDNSWYYFNEQGYAKTGWKKVNGSWYYFDPATNQARTGLQKIDNQWYYFDPTTACAERGQTEVAGKWYNFDTENAWAHTGWNESQTSYFDPTTAEAVTGWKRIDGQWYYFDPDNAKKVTGLQEINGKKQYFTSTGVWNELDNVANSSWYKATDGTWLYKKSDGTLASDGVVNISGTNYLFDWHGHLVTNDTLNGYYANKDGIVVTNKWIKITAYSDESDEQKNQYWIYAGADGTLAKDSVVTINGVNYLFNSNRHLVTNDYYKLDDGYGTYFANQDGIVQVNKWDKYLDDGTVQWLYSKIDGTLAENEKLTIDGVTYIFGSNYQMVTNSKYSADYLEYYLDANGLIAVNKWNKDTDGSWIYSKADGTLAKSETLTIGNVKYTFDNTGHLIEASTTVKPSWKQTAKGWTYSDEHGNLVTKKWEKIGNNWYHFDEQGIANTGWQEIDGSWYYFNLNNANAVTGWQKINGSWYYFDPSSNVALEGLQELNNKLYYFDSASAKALTGWQEFKGSWYYFDPANAYALTEWKKLGNQWYYFNQLDGKMLTGWQKIDGKQQYFNQSGVWQPNAIPSSTTGTWKKDSDKNWTFTKSNGQLAKEEILTIDGKRYAFDYHGHLVTNDYYDDYYADQNGETGFSRWNKDLNGNYTYSQADGRFVYDNVVTINGHKYAFDENGFMIANGKYGNYYFGADGAAKTNSWILLKDDDSNQNWLYAKADGTLAEQEVLTINGKKYYFDSDNYLATNTKVSNHGNAYYVTTNGQVATNQWISYTTNDDEGTTTHWMYAKADGTLAYDEVVSIGGKKYFFDSDNEMRDTTDSDGIYVFNKDGSIVTNRWVSFSDDDYADKYVKADGTYAKNEVLTIDGNKYIFNNDGHLITSTTVTVGSSLYYVNADGVIQDTPNKWISYTDSDSNSKYWLYTKSNGALAIGETVKIGSTKYIFDSNGYLTLSIDSSNHVYDSDSKLITDNAVTIGSNLYYVNTDGVLTTTPNTWITYTNDDDEDIQHKLYNKADGTLANEEVVNIDGNDYLFDASGYLVTDRSYTIGNVEYYTNSEGIVISKNNIDDEDE</sequence>
<comment type="caution">
    <text evidence="3">The sequence shown here is derived from an EMBL/GenBank/DDBJ whole genome shotgun (WGS) entry which is preliminary data.</text>
</comment>
<dbReference type="InterPro" id="IPR018337">
    <property type="entry name" value="Cell_wall/Cho-bd_repeat"/>
</dbReference>
<feature type="repeat" description="Cell wall-binding" evidence="2">
    <location>
        <begin position="644"/>
        <end position="663"/>
    </location>
</feature>
<feature type="repeat" description="Cell wall-binding" evidence="2">
    <location>
        <begin position="242"/>
        <end position="261"/>
    </location>
</feature>
<feature type="repeat" description="Cell wall-binding" evidence="2">
    <location>
        <begin position="303"/>
        <end position="322"/>
    </location>
</feature>
<accession>A0A844FML7</accession>
<feature type="repeat" description="Cell wall-binding" evidence="2">
    <location>
        <begin position="707"/>
        <end position="726"/>
    </location>
</feature>
<protein>
    <recommendedName>
        <fullName evidence="5">Cell wall-binding protein</fullName>
    </recommendedName>
</protein>
<organism evidence="3 4">
    <name type="scientific">Lactobacillus equicursoris</name>
    <dbReference type="NCBI Taxonomy" id="420645"/>
    <lineage>
        <taxon>Bacteria</taxon>
        <taxon>Bacillati</taxon>
        <taxon>Bacillota</taxon>
        <taxon>Bacilli</taxon>
        <taxon>Lactobacillales</taxon>
        <taxon>Lactobacillaceae</taxon>
        <taxon>Lactobacillus</taxon>
    </lineage>
</organism>
<feature type="non-terminal residue" evidence="3">
    <location>
        <position position="1"/>
    </location>
</feature>
<reference evidence="3 4" key="1">
    <citation type="submission" date="2019-08" db="EMBL/GenBank/DDBJ databases">
        <title>In-depth cultivation of the pig gut microbiome towards novel bacterial diversity and tailored functional studies.</title>
        <authorList>
            <person name="Wylensek D."/>
            <person name="Hitch T.C.A."/>
            <person name="Clavel T."/>
        </authorList>
    </citation>
    <scope>NUCLEOTIDE SEQUENCE [LARGE SCALE GENOMIC DNA]</scope>
    <source>
        <strain evidence="3 4">WCA-470BD-2E</strain>
    </source>
</reference>
<name>A0A844FML7_9LACO</name>
<proteinExistence type="predicted"/>
<feature type="repeat" description="Cell wall-binding" evidence="2">
    <location>
        <begin position="221"/>
        <end position="240"/>
    </location>
</feature>
<dbReference type="EMBL" id="VUMW01000006">
    <property type="protein sequence ID" value="MST79597.1"/>
    <property type="molecule type" value="Genomic_DNA"/>
</dbReference>
<dbReference type="SUPFAM" id="SSF69360">
    <property type="entry name" value="Cell wall binding repeat"/>
    <property type="match status" value="9"/>
</dbReference>
<dbReference type="Gene3D" id="2.10.270.10">
    <property type="entry name" value="Cholin Binding"/>
    <property type="match status" value="17"/>
</dbReference>
<dbReference type="Pfam" id="PF19127">
    <property type="entry name" value="Choline_bind_3"/>
    <property type="match status" value="3"/>
</dbReference>
<evidence type="ECO:0000256" key="2">
    <source>
        <dbReference type="PROSITE-ProRule" id="PRU00591"/>
    </source>
</evidence>
<evidence type="ECO:0000256" key="1">
    <source>
        <dbReference type="ARBA" id="ARBA00022737"/>
    </source>
</evidence>
<feature type="repeat" description="Cell wall-binding" evidence="2">
    <location>
        <begin position="749"/>
        <end position="768"/>
    </location>
</feature>
<evidence type="ECO:0000313" key="3">
    <source>
        <dbReference type="EMBL" id="MST79597.1"/>
    </source>
</evidence>
<keyword evidence="1" id="KW-0677">Repeat</keyword>
<feature type="repeat" description="Cell wall-binding" evidence="2">
    <location>
        <begin position="665"/>
        <end position="684"/>
    </location>
</feature>
<dbReference type="AlphaFoldDB" id="A0A844FML7"/>